<dbReference type="Gramene" id="OIW05715">
    <property type="protein sequence ID" value="OIW05715"/>
    <property type="gene ID" value="TanjilG_23501"/>
</dbReference>
<name>A0A4P1R9D2_LUPAN</name>
<dbReference type="PROSITE" id="PS00531">
    <property type="entry name" value="RNASE_T2_2"/>
    <property type="match status" value="1"/>
</dbReference>
<dbReference type="SUPFAM" id="SSF55895">
    <property type="entry name" value="Ribonuclease Rh-like"/>
    <property type="match status" value="1"/>
</dbReference>
<dbReference type="InterPro" id="IPR036430">
    <property type="entry name" value="RNase_T2-like_sf"/>
</dbReference>
<dbReference type="PANTHER" id="PTHR11240:SF22">
    <property type="entry name" value="RIBONUCLEASE T2"/>
    <property type="match status" value="1"/>
</dbReference>
<evidence type="ECO:0000256" key="2">
    <source>
        <dbReference type="RuleBase" id="RU004328"/>
    </source>
</evidence>
<reference evidence="3 4" key="1">
    <citation type="journal article" date="2017" name="Plant Biotechnol. J.">
        <title>A comprehensive draft genome sequence for lupin (Lupinus angustifolius), an emerging health food: insights into plant-microbe interactions and legume evolution.</title>
        <authorList>
            <person name="Hane J.K."/>
            <person name="Ming Y."/>
            <person name="Kamphuis L.G."/>
            <person name="Nelson M.N."/>
            <person name="Garg G."/>
            <person name="Atkins C.A."/>
            <person name="Bayer P.E."/>
            <person name="Bravo A."/>
            <person name="Bringans S."/>
            <person name="Cannon S."/>
            <person name="Edwards D."/>
            <person name="Foley R."/>
            <person name="Gao L.L."/>
            <person name="Harrison M.J."/>
            <person name="Huang W."/>
            <person name="Hurgobin B."/>
            <person name="Li S."/>
            <person name="Liu C.W."/>
            <person name="McGrath A."/>
            <person name="Morahan G."/>
            <person name="Murray J."/>
            <person name="Weller J."/>
            <person name="Jian J."/>
            <person name="Singh K.B."/>
        </authorList>
    </citation>
    <scope>NUCLEOTIDE SEQUENCE</scope>
    <source>
        <strain evidence="4">cv. Tanjil</strain>
        <tissue evidence="3">Whole plant</tissue>
    </source>
</reference>
<dbReference type="Gene3D" id="3.90.730.10">
    <property type="entry name" value="Ribonuclease T2-like"/>
    <property type="match status" value="1"/>
</dbReference>
<dbReference type="Pfam" id="PF00445">
    <property type="entry name" value="Ribonuclease_T2"/>
    <property type="match status" value="1"/>
</dbReference>
<dbReference type="InterPro" id="IPR033130">
    <property type="entry name" value="RNase_T2_His_AS_2"/>
</dbReference>
<keyword evidence="4" id="KW-1185">Reference proteome</keyword>
<dbReference type="AlphaFoldDB" id="A0A4P1R9D2"/>
<proteinExistence type="inferred from homology"/>
<dbReference type="InterPro" id="IPR001568">
    <property type="entry name" value="RNase_T2-like"/>
</dbReference>
<comment type="similarity">
    <text evidence="1 2">Belongs to the RNase T2 family.</text>
</comment>
<protein>
    <submittedName>
        <fullName evidence="3">Uncharacterized protein</fullName>
    </submittedName>
</protein>
<dbReference type="PANTHER" id="PTHR11240">
    <property type="entry name" value="RIBONUCLEASE T2"/>
    <property type="match status" value="1"/>
</dbReference>
<accession>A0A4P1R9D2</accession>
<sequence length="127" mass="14773">MAPDFNTFQSWPIFTDLNEYWPNLNGKNINLWQDEWKKHGSCGTLDPLGYFTLALELYKNKLNVPNLLPNLRQHCKKLSFITLISFFWSFSIYYLFKSFVIVIISAVVPNSTTTYTSAKIQEAIKIP</sequence>
<gene>
    <name evidence="3" type="ORF">TanjilG_23501</name>
</gene>
<evidence type="ECO:0000313" key="3">
    <source>
        <dbReference type="EMBL" id="OIW05715.1"/>
    </source>
</evidence>
<dbReference type="Proteomes" id="UP000188354">
    <property type="component" value="Chromosome LG08"/>
</dbReference>
<dbReference type="GO" id="GO:0033897">
    <property type="term" value="F:ribonuclease T2 activity"/>
    <property type="evidence" value="ECO:0007669"/>
    <property type="project" value="InterPro"/>
</dbReference>
<dbReference type="GO" id="GO:0003723">
    <property type="term" value="F:RNA binding"/>
    <property type="evidence" value="ECO:0007669"/>
    <property type="project" value="InterPro"/>
</dbReference>
<evidence type="ECO:0000313" key="4">
    <source>
        <dbReference type="Proteomes" id="UP000188354"/>
    </source>
</evidence>
<dbReference type="EMBL" id="CM007368">
    <property type="protein sequence ID" value="OIW05715.1"/>
    <property type="molecule type" value="Genomic_DNA"/>
</dbReference>
<organism evidence="3 4">
    <name type="scientific">Lupinus angustifolius</name>
    <name type="common">Narrow-leaved blue lupine</name>
    <dbReference type="NCBI Taxonomy" id="3871"/>
    <lineage>
        <taxon>Eukaryota</taxon>
        <taxon>Viridiplantae</taxon>
        <taxon>Streptophyta</taxon>
        <taxon>Embryophyta</taxon>
        <taxon>Tracheophyta</taxon>
        <taxon>Spermatophyta</taxon>
        <taxon>Magnoliopsida</taxon>
        <taxon>eudicotyledons</taxon>
        <taxon>Gunneridae</taxon>
        <taxon>Pentapetalae</taxon>
        <taxon>rosids</taxon>
        <taxon>fabids</taxon>
        <taxon>Fabales</taxon>
        <taxon>Fabaceae</taxon>
        <taxon>Papilionoideae</taxon>
        <taxon>50 kb inversion clade</taxon>
        <taxon>genistoids sensu lato</taxon>
        <taxon>core genistoids</taxon>
        <taxon>Genisteae</taxon>
        <taxon>Lupinus</taxon>
    </lineage>
</organism>
<evidence type="ECO:0000256" key="1">
    <source>
        <dbReference type="ARBA" id="ARBA00007469"/>
    </source>
</evidence>